<evidence type="ECO:0008006" key="4">
    <source>
        <dbReference type="Google" id="ProtNLM"/>
    </source>
</evidence>
<name>A0ABU8XRL6_9PROT</name>
<feature type="region of interest" description="Disordered" evidence="1">
    <location>
        <begin position="272"/>
        <end position="311"/>
    </location>
</feature>
<proteinExistence type="predicted"/>
<dbReference type="SUPFAM" id="SSF109604">
    <property type="entry name" value="HD-domain/PDEase-like"/>
    <property type="match status" value="1"/>
</dbReference>
<reference evidence="2 3" key="1">
    <citation type="submission" date="2024-01" db="EMBL/GenBank/DDBJ databases">
        <title>Multi-omics insights into the function and evolution of sodium benzoate biodegradation pathways in Benzoatithermus flavus gen. nov., sp. nov. from hot spring.</title>
        <authorList>
            <person name="Hu C.-J."/>
            <person name="Li W.-J."/>
        </authorList>
    </citation>
    <scope>NUCLEOTIDE SEQUENCE [LARGE SCALE GENOMIC DNA]</scope>
    <source>
        <strain evidence="2 3">SYSU G07066</strain>
    </source>
</reference>
<dbReference type="Proteomes" id="UP001375743">
    <property type="component" value="Unassembled WGS sequence"/>
</dbReference>
<evidence type="ECO:0000313" key="2">
    <source>
        <dbReference type="EMBL" id="MEK0083860.1"/>
    </source>
</evidence>
<evidence type="ECO:0000313" key="3">
    <source>
        <dbReference type="Proteomes" id="UP001375743"/>
    </source>
</evidence>
<organism evidence="2 3">
    <name type="scientific">Benzoatithermus flavus</name>
    <dbReference type="NCBI Taxonomy" id="3108223"/>
    <lineage>
        <taxon>Bacteria</taxon>
        <taxon>Pseudomonadati</taxon>
        <taxon>Pseudomonadota</taxon>
        <taxon>Alphaproteobacteria</taxon>
        <taxon>Geminicoccales</taxon>
        <taxon>Geminicoccaceae</taxon>
        <taxon>Benzoatithermus</taxon>
    </lineage>
</organism>
<dbReference type="EMBL" id="JBBLZC010000010">
    <property type="protein sequence ID" value="MEK0083860.1"/>
    <property type="molecule type" value="Genomic_DNA"/>
</dbReference>
<gene>
    <name evidence="2" type="ORF">U1T56_11925</name>
</gene>
<evidence type="ECO:0000256" key="1">
    <source>
        <dbReference type="SAM" id="MobiDB-lite"/>
    </source>
</evidence>
<protein>
    <recommendedName>
        <fullName evidence="4">Metal-dependent phosphohydrolase</fullName>
    </recommendedName>
</protein>
<feature type="compositionally biased region" description="Basic and acidic residues" evidence="1">
    <location>
        <begin position="272"/>
        <end position="287"/>
    </location>
</feature>
<sequence>MFNPAAVLAAAFAEHLVDGYRTVYGNREPDHSPIIRSMAQLAVERISSSDALYHDAQHTMLVTLVGQAILRGRIIVEVVTPEDWLHFTVATLCHDLGYLRGICPGDEEGRYVIDEHGHTIEAPRGVSDAFLAPWHIDRGKLFVRHRCRAIPVLDVERIARAIELTRFPIPCDRDHAETGTEPALVRAADLIGQLGDPDHPRKLNALYYEFCETGMNEKLGYRSPADLAEQYPRFFWSKVEPYLGTAIRHLERTVEGKQWIAQLYAHVFVEEHRRSRPGPERAPRAKAAEPPATVAALHPETRRGGRAKRRA</sequence>
<dbReference type="RefSeq" id="WP_418159703.1">
    <property type="nucleotide sequence ID" value="NZ_JBBLZC010000010.1"/>
</dbReference>
<comment type="caution">
    <text evidence="2">The sequence shown here is derived from an EMBL/GenBank/DDBJ whole genome shotgun (WGS) entry which is preliminary data.</text>
</comment>
<accession>A0ABU8XRL6</accession>
<keyword evidence="3" id="KW-1185">Reference proteome</keyword>